<accession>G2YUG8</accession>
<gene>
    <name evidence="2" type="ORF">BofuT4_uP156620.1</name>
</gene>
<evidence type="ECO:0000313" key="2">
    <source>
        <dbReference type="EMBL" id="CCD55266.1"/>
    </source>
</evidence>
<name>G2YUG8_BOTF4</name>
<protein>
    <submittedName>
        <fullName evidence="2">Uncharacterized protein</fullName>
    </submittedName>
</protein>
<evidence type="ECO:0000313" key="3">
    <source>
        <dbReference type="Proteomes" id="UP000008177"/>
    </source>
</evidence>
<dbReference type="Proteomes" id="UP000008177">
    <property type="component" value="Unplaced contigs"/>
</dbReference>
<organism evidence="2 3">
    <name type="scientific">Botryotinia fuckeliana (strain T4)</name>
    <name type="common">Noble rot fungus</name>
    <name type="synonym">Botrytis cinerea</name>
    <dbReference type="NCBI Taxonomy" id="999810"/>
    <lineage>
        <taxon>Eukaryota</taxon>
        <taxon>Fungi</taxon>
        <taxon>Dikarya</taxon>
        <taxon>Ascomycota</taxon>
        <taxon>Pezizomycotina</taxon>
        <taxon>Leotiomycetes</taxon>
        <taxon>Helotiales</taxon>
        <taxon>Sclerotiniaceae</taxon>
        <taxon>Botrytis</taxon>
    </lineage>
</organism>
<dbReference type="HOGENOM" id="CLU_2654233_0_0_1"/>
<dbReference type="InParanoid" id="G2YUG8"/>
<dbReference type="EMBL" id="FQ790354">
    <property type="protein sequence ID" value="CCD55266.1"/>
    <property type="molecule type" value="Genomic_DNA"/>
</dbReference>
<dbReference type="AlphaFoldDB" id="G2YUG8"/>
<feature type="region of interest" description="Disordered" evidence="1">
    <location>
        <begin position="46"/>
        <end position="76"/>
    </location>
</feature>
<reference evidence="3" key="1">
    <citation type="journal article" date="2011" name="PLoS Genet.">
        <title>Genomic analysis of the necrotrophic fungal pathogens Sclerotinia sclerotiorum and Botrytis cinerea.</title>
        <authorList>
            <person name="Amselem J."/>
            <person name="Cuomo C.A."/>
            <person name="van Kan J.A."/>
            <person name="Viaud M."/>
            <person name="Benito E.P."/>
            <person name="Couloux A."/>
            <person name="Coutinho P.M."/>
            <person name="de Vries R.P."/>
            <person name="Dyer P.S."/>
            <person name="Fillinger S."/>
            <person name="Fournier E."/>
            <person name="Gout L."/>
            <person name="Hahn M."/>
            <person name="Kohn L."/>
            <person name="Lapalu N."/>
            <person name="Plummer K.M."/>
            <person name="Pradier J.M."/>
            <person name="Quevillon E."/>
            <person name="Sharon A."/>
            <person name="Simon A."/>
            <person name="ten Have A."/>
            <person name="Tudzynski B."/>
            <person name="Tudzynski P."/>
            <person name="Wincker P."/>
            <person name="Andrew M."/>
            <person name="Anthouard V."/>
            <person name="Beever R.E."/>
            <person name="Beffa R."/>
            <person name="Benoit I."/>
            <person name="Bouzid O."/>
            <person name="Brault B."/>
            <person name="Chen Z."/>
            <person name="Choquer M."/>
            <person name="Collemare J."/>
            <person name="Cotton P."/>
            <person name="Danchin E.G."/>
            <person name="Da Silva C."/>
            <person name="Gautier A."/>
            <person name="Giraud C."/>
            <person name="Giraud T."/>
            <person name="Gonzalez C."/>
            <person name="Grossetete S."/>
            <person name="Guldener U."/>
            <person name="Henrissat B."/>
            <person name="Howlett B.J."/>
            <person name="Kodira C."/>
            <person name="Kretschmer M."/>
            <person name="Lappartient A."/>
            <person name="Leroch M."/>
            <person name="Levis C."/>
            <person name="Mauceli E."/>
            <person name="Neuveglise C."/>
            <person name="Oeser B."/>
            <person name="Pearson M."/>
            <person name="Poulain J."/>
            <person name="Poussereau N."/>
            <person name="Quesneville H."/>
            <person name="Rascle C."/>
            <person name="Schumacher J."/>
            <person name="Segurens B."/>
            <person name="Sexton A."/>
            <person name="Silva E."/>
            <person name="Sirven C."/>
            <person name="Soanes D.M."/>
            <person name="Talbot N.J."/>
            <person name="Templeton M."/>
            <person name="Yandava C."/>
            <person name="Yarden O."/>
            <person name="Zeng Q."/>
            <person name="Rollins J.A."/>
            <person name="Lebrun M.H."/>
            <person name="Dickman M."/>
        </authorList>
    </citation>
    <scope>NUCLEOTIDE SEQUENCE [LARGE SCALE GENOMIC DNA]</scope>
    <source>
        <strain evidence="3">T4</strain>
    </source>
</reference>
<proteinExistence type="predicted"/>
<evidence type="ECO:0000256" key="1">
    <source>
        <dbReference type="SAM" id="MobiDB-lite"/>
    </source>
</evidence>
<sequence>MCGDSMVNLDELRPLLLGPEVIVASPVIPGGQDPYRRLVTPSLTPLHHTSKPITFPHPRTRGQLRDPNTKRLQYQS</sequence>